<evidence type="ECO:0000313" key="1">
    <source>
        <dbReference type="EMBL" id="ELU43221.1"/>
    </source>
</evidence>
<dbReference type="HOGENOM" id="CLU_2374234_0_0_1"/>
<protein>
    <submittedName>
        <fullName evidence="1">Uncharacterized protein</fullName>
    </submittedName>
</protein>
<gene>
    <name evidence="1" type="ORF">AG1IA_02763</name>
</gene>
<organism evidence="1 2">
    <name type="scientific">Thanatephorus cucumeris (strain AG1-IA)</name>
    <name type="common">Rice sheath blight fungus</name>
    <name type="synonym">Rhizoctonia solani</name>
    <dbReference type="NCBI Taxonomy" id="983506"/>
    <lineage>
        <taxon>Eukaryota</taxon>
        <taxon>Fungi</taxon>
        <taxon>Dikarya</taxon>
        <taxon>Basidiomycota</taxon>
        <taxon>Agaricomycotina</taxon>
        <taxon>Agaricomycetes</taxon>
        <taxon>Cantharellales</taxon>
        <taxon>Ceratobasidiaceae</taxon>
        <taxon>Rhizoctonia</taxon>
        <taxon>Rhizoctonia solani AG-1</taxon>
    </lineage>
</organism>
<evidence type="ECO:0000313" key="2">
    <source>
        <dbReference type="Proteomes" id="UP000011668"/>
    </source>
</evidence>
<dbReference type="EMBL" id="AFRT01000599">
    <property type="protein sequence ID" value="ELU43221.1"/>
    <property type="molecule type" value="Genomic_DNA"/>
</dbReference>
<dbReference type="AlphaFoldDB" id="L8WYR4"/>
<accession>L8WYR4</accession>
<name>L8WYR4_THACA</name>
<comment type="caution">
    <text evidence="1">The sequence shown here is derived from an EMBL/GenBank/DDBJ whole genome shotgun (WGS) entry which is preliminary data.</text>
</comment>
<keyword evidence="2" id="KW-1185">Reference proteome</keyword>
<proteinExistence type="predicted"/>
<reference evidence="1 2" key="1">
    <citation type="journal article" date="2013" name="Nat. Commun.">
        <title>The evolution and pathogenic mechanisms of the rice sheath blight pathogen.</title>
        <authorList>
            <person name="Zheng A."/>
            <person name="Lin R."/>
            <person name="Xu L."/>
            <person name="Qin P."/>
            <person name="Tang C."/>
            <person name="Ai P."/>
            <person name="Zhang D."/>
            <person name="Liu Y."/>
            <person name="Sun Z."/>
            <person name="Feng H."/>
            <person name="Wang Y."/>
            <person name="Chen Y."/>
            <person name="Liang X."/>
            <person name="Fu R."/>
            <person name="Li Q."/>
            <person name="Zhang J."/>
            <person name="Yu X."/>
            <person name="Xie Z."/>
            <person name="Ding L."/>
            <person name="Guan P."/>
            <person name="Tang J."/>
            <person name="Liang Y."/>
            <person name="Wang S."/>
            <person name="Deng Q."/>
            <person name="Li S."/>
            <person name="Zhu J."/>
            <person name="Wang L."/>
            <person name="Liu H."/>
            <person name="Li P."/>
        </authorList>
    </citation>
    <scope>NUCLEOTIDE SEQUENCE [LARGE SCALE GENOMIC DNA]</scope>
    <source>
        <strain evidence="2">AG-1 IA</strain>
    </source>
</reference>
<dbReference type="Proteomes" id="UP000011668">
    <property type="component" value="Unassembled WGS sequence"/>
</dbReference>
<sequence>MGRTQAGAVATPLQMTSFVPAGWLGPTLSGRDETKSAKSGHEFDFIFSLPLRHQRRIDRKNPLAQSLRNRVQAPPACSQFGIILKHNEVSECVPH</sequence>